<protein>
    <recommendedName>
        <fullName evidence="1">cyclic-guanylate-specific phosphodiesterase</fullName>
        <ecNumber evidence="1">3.1.4.52</ecNumber>
    </recommendedName>
</protein>
<dbReference type="PROSITE" id="PS50887">
    <property type="entry name" value="GGDEF"/>
    <property type="match status" value="1"/>
</dbReference>
<dbReference type="NCBIfam" id="TIGR00254">
    <property type="entry name" value="GGDEF"/>
    <property type="match status" value="1"/>
</dbReference>
<reference evidence="8 9" key="1">
    <citation type="journal article" date="2014" name="Genome Announc.">
        <title>Draft Genome Sequence of the Iron-Oxidizing, Acidophilic, and Halotolerant 'Thiobacillus prosperus' Type Strain DSM 5130.</title>
        <authorList>
            <person name="Ossandon F.J."/>
            <person name="Cardenas J.P."/>
            <person name="Corbett M."/>
            <person name="Quatrini R."/>
            <person name="Holmes D.S."/>
            <person name="Watkin E."/>
        </authorList>
    </citation>
    <scope>NUCLEOTIDE SEQUENCE [LARGE SCALE GENOMIC DNA]</scope>
    <source>
        <strain evidence="8 9">DSM 5130</strain>
    </source>
</reference>
<dbReference type="EMBL" id="JQSG02000003">
    <property type="protein sequence ID" value="OBS09257.1"/>
    <property type="molecule type" value="Genomic_DNA"/>
</dbReference>
<dbReference type="Pfam" id="PF00497">
    <property type="entry name" value="SBP_bac_3"/>
    <property type="match status" value="1"/>
</dbReference>
<dbReference type="Gene3D" id="3.20.20.450">
    <property type="entry name" value="EAL domain"/>
    <property type="match status" value="1"/>
</dbReference>
<dbReference type="InterPro" id="IPR000160">
    <property type="entry name" value="GGDEF_dom"/>
</dbReference>
<dbReference type="PROSITE" id="PS50883">
    <property type="entry name" value="EAL"/>
    <property type="match status" value="1"/>
</dbReference>
<accession>A0A1A6C3W4</accession>
<evidence type="ECO:0000259" key="4">
    <source>
        <dbReference type="PROSITE" id="PS50112"/>
    </source>
</evidence>
<dbReference type="GO" id="GO:0071111">
    <property type="term" value="F:cyclic-guanylate-specific phosphodiesterase activity"/>
    <property type="evidence" value="ECO:0007669"/>
    <property type="project" value="UniProtKB-EC"/>
</dbReference>
<comment type="caution">
    <text evidence="8">The sequence shown here is derived from an EMBL/GenBank/DDBJ whole genome shotgun (WGS) entry which is preliminary data.</text>
</comment>
<dbReference type="InterPro" id="IPR001633">
    <property type="entry name" value="EAL_dom"/>
</dbReference>
<dbReference type="Gene3D" id="3.30.70.270">
    <property type="match status" value="1"/>
</dbReference>
<evidence type="ECO:0000256" key="1">
    <source>
        <dbReference type="ARBA" id="ARBA00012282"/>
    </source>
</evidence>
<dbReference type="Proteomes" id="UP000029273">
    <property type="component" value="Unassembled WGS sequence"/>
</dbReference>
<dbReference type="InterPro" id="IPR029787">
    <property type="entry name" value="Nucleotide_cyclase"/>
</dbReference>
<evidence type="ECO:0000259" key="6">
    <source>
        <dbReference type="PROSITE" id="PS50883"/>
    </source>
</evidence>
<keyword evidence="3" id="KW-0812">Transmembrane</keyword>
<dbReference type="PANTHER" id="PTHR44757:SF2">
    <property type="entry name" value="BIOFILM ARCHITECTURE MAINTENANCE PROTEIN MBAA"/>
    <property type="match status" value="1"/>
</dbReference>
<proteinExistence type="predicted"/>
<dbReference type="AlphaFoldDB" id="A0A1A6C3W4"/>
<dbReference type="PROSITE" id="PS50113">
    <property type="entry name" value="PAC"/>
    <property type="match status" value="1"/>
</dbReference>
<evidence type="ECO:0000256" key="3">
    <source>
        <dbReference type="SAM" id="Phobius"/>
    </source>
</evidence>
<dbReference type="SMART" id="SM00091">
    <property type="entry name" value="PAS"/>
    <property type="match status" value="1"/>
</dbReference>
<dbReference type="EC" id="3.1.4.52" evidence="1"/>
<evidence type="ECO:0000313" key="8">
    <source>
        <dbReference type="EMBL" id="OBS09257.1"/>
    </source>
</evidence>
<feature type="domain" description="GGDEF" evidence="7">
    <location>
        <begin position="470"/>
        <end position="608"/>
    </location>
</feature>
<dbReference type="InterPro" id="IPR000014">
    <property type="entry name" value="PAS"/>
</dbReference>
<feature type="domain" description="EAL" evidence="6">
    <location>
        <begin position="617"/>
        <end position="871"/>
    </location>
</feature>
<dbReference type="Pfam" id="PF08448">
    <property type="entry name" value="PAS_4"/>
    <property type="match status" value="1"/>
</dbReference>
<dbReference type="SUPFAM" id="SSF55073">
    <property type="entry name" value="Nucleotide cyclase"/>
    <property type="match status" value="1"/>
</dbReference>
<dbReference type="SMART" id="SM00052">
    <property type="entry name" value="EAL"/>
    <property type="match status" value="1"/>
</dbReference>
<feature type="transmembrane region" description="Helical" evidence="3">
    <location>
        <begin position="276"/>
        <end position="297"/>
    </location>
</feature>
<dbReference type="InterPro" id="IPR052155">
    <property type="entry name" value="Biofilm_reg_signaling"/>
</dbReference>
<dbReference type="SUPFAM" id="SSF53850">
    <property type="entry name" value="Periplasmic binding protein-like II"/>
    <property type="match status" value="1"/>
</dbReference>
<dbReference type="InterPro" id="IPR035919">
    <property type="entry name" value="EAL_sf"/>
</dbReference>
<dbReference type="CDD" id="cd00130">
    <property type="entry name" value="PAS"/>
    <property type="match status" value="1"/>
</dbReference>
<gene>
    <name evidence="8" type="ORF">Thpro_021585</name>
</gene>
<keyword evidence="2" id="KW-0973">c-di-GMP</keyword>
<dbReference type="FunFam" id="3.20.20.450:FF:000001">
    <property type="entry name" value="Cyclic di-GMP phosphodiesterase yahA"/>
    <property type="match status" value="1"/>
</dbReference>
<dbReference type="Gene3D" id="3.40.190.10">
    <property type="entry name" value="Periplasmic binding protein-like II"/>
    <property type="match status" value="2"/>
</dbReference>
<dbReference type="Pfam" id="PF00563">
    <property type="entry name" value="EAL"/>
    <property type="match status" value="1"/>
</dbReference>
<evidence type="ECO:0000259" key="5">
    <source>
        <dbReference type="PROSITE" id="PS50113"/>
    </source>
</evidence>
<evidence type="ECO:0000259" key="7">
    <source>
        <dbReference type="PROSITE" id="PS50887"/>
    </source>
</evidence>
<dbReference type="SMART" id="SM00267">
    <property type="entry name" value="GGDEF"/>
    <property type="match status" value="1"/>
</dbReference>
<evidence type="ECO:0000313" key="9">
    <source>
        <dbReference type="Proteomes" id="UP000029273"/>
    </source>
</evidence>
<dbReference type="InterPro" id="IPR035965">
    <property type="entry name" value="PAS-like_dom_sf"/>
</dbReference>
<sequence>MRQDGPAGPQGLRLMDVLRGRGGLGLLFVCLLSLIAGGVSGAPRAVRVGVYQNPPKIFLEHGRISGIFGDLLYAIADREGWTIEPVVCNWQQCLKMLRDGRIDLMPDVAYSALRAQTLGFGRVPALYSWSELYSNPGVHLVSIRDLAGKRIVVLAGSVQMGYLTEMIRSFGLHDVTLLSTDTLAAAFEMTASGDADAVATNKFFGDSEARRYHLDNTPIIFQPSRLYFATAKERGQGLLDAIDFYLKQWQASANSPYYRILDHWKEIQRKTPIPPLVWWGGGALVMLLIAALLSMWLQRRHVLAQGRHLRITEAKLALILDGVDAGIYIKDRQLRYQYVNHRHAEHLGLPAQAIIGRTDDALYDAETAARTQADDRRVLDDGERLTLEEENQRADGTSRHTYLTVKQPLRDENDEIYALCGISTDFTEQKLNQAEIHRLAFYDPLTGLPNRSLLLDRTRHALDNYERTRLLGALLFIDLDNFKVLNDTLGHGQGDRLLEQVAARIGAEVRRNDTLARLGGDEFVLLMENLGETPDAAIRDIEATGRKLLHAFGDPFPLLDEQYNITASIGVALFSEADNHVDELLKRADMAMYEAKAAGRNQIKFFDPVMQDSLTARAALESELHVALKQEQFLLLYQPQTGRDGQVLGAEALVRWRHPQEGLISPAVFIPVAESTGQILTLGRWVLRTACEQLVAWQRSPAHAGLALSVNVSARQFHHPDFVSEVLTLLDETGAAPDRLTLELTESLFIDDLDNLVGKMKALKARGVRFSLDDFGTGYSSLSHLKRLPLDQLKIDQSFVRDLLVDPNDAAIVRTILALGKSLDLEVMAEGVETAQQREALVAHGCHLQQGYLHGYPGPADAVLEGQAGRR</sequence>
<evidence type="ECO:0000256" key="2">
    <source>
        <dbReference type="ARBA" id="ARBA00022636"/>
    </source>
</evidence>
<dbReference type="PANTHER" id="PTHR44757">
    <property type="entry name" value="DIGUANYLATE CYCLASE DGCP"/>
    <property type="match status" value="1"/>
</dbReference>
<feature type="domain" description="PAC" evidence="5">
    <location>
        <begin position="385"/>
        <end position="438"/>
    </location>
</feature>
<dbReference type="NCBIfam" id="TIGR00229">
    <property type="entry name" value="sensory_box"/>
    <property type="match status" value="1"/>
</dbReference>
<dbReference type="SMART" id="SM00062">
    <property type="entry name" value="PBPb"/>
    <property type="match status" value="1"/>
</dbReference>
<dbReference type="CDD" id="cd01948">
    <property type="entry name" value="EAL"/>
    <property type="match status" value="1"/>
</dbReference>
<dbReference type="SUPFAM" id="SSF141868">
    <property type="entry name" value="EAL domain-like"/>
    <property type="match status" value="1"/>
</dbReference>
<dbReference type="PROSITE" id="PS50112">
    <property type="entry name" value="PAS"/>
    <property type="match status" value="1"/>
</dbReference>
<keyword evidence="9" id="KW-1185">Reference proteome</keyword>
<keyword evidence="3" id="KW-1133">Transmembrane helix</keyword>
<organism evidence="8 9">
    <name type="scientific">Acidihalobacter prosperus</name>
    <dbReference type="NCBI Taxonomy" id="160660"/>
    <lineage>
        <taxon>Bacteria</taxon>
        <taxon>Pseudomonadati</taxon>
        <taxon>Pseudomonadota</taxon>
        <taxon>Gammaproteobacteria</taxon>
        <taxon>Chromatiales</taxon>
        <taxon>Ectothiorhodospiraceae</taxon>
        <taxon>Acidihalobacter</taxon>
    </lineage>
</organism>
<keyword evidence="3" id="KW-0472">Membrane</keyword>
<dbReference type="Gene3D" id="3.30.450.20">
    <property type="entry name" value="PAS domain"/>
    <property type="match status" value="1"/>
</dbReference>
<name>A0A1A6C3W4_9GAMM</name>
<feature type="domain" description="PAS" evidence="4">
    <location>
        <begin position="312"/>
        <end position="382"/>
    </location>
</feature>
<dbReference type="CDD" id="cd01949">
    <property type="entry name" value="GGDEF"/>
    <property type="match status" value="1"/>
</dbReference>
<dbReference type="SUPFAM" id="SSF55785">
    <property type="entry name" value="PYP-like sensor domain (PAS domain)"/>
    <property type="match status" value="1"/>
</dbReference>
<dbReference type="Pfam" id="PF00990">
    <property type="entry name" value="GGDEF"/>
    <property type="match status" value="1"/>
</dbReference>
<dbReference type="InterPro" id="IPR000700">
    <property type="entry name" value="PAS-assoc_C"/>
</dbReference>
<dbReference type="InterPro" id="IPR001638">
    <property type="entry name" value="Solute-binding_3/MltF_N"/>
</dbReference>
<dbReference type="InterPro" id="IPR013656">
    <property type="entry name" value="PAS_4"/>
</dbReference>
<dbReference type="InterPro" id="IPR043128">
    <property type="entry name" value="Rev_trsase/Diguanyl_cyclase"/>
</dbReference>